<evidence type="ECO:0000313" key="2">
    <source>
        <dbReference type="Proteomes" id="UP001732700"/>
    </source>
</evidence>
<name>A0ACD5ZMR9_AVESA</name>
<sequence length="560" mass="61616">MSTSGQIQPLKIPDAVVALAQAAAKANGETEKYLPGWPLFSPPKMHLSKCTKCPREFCSSITLRRHTRVHRRALKIDKDFAKNRDHIAAFWDKLTLDQAQTVLSLEDVVIEDIKCSPILTALSSWMCKPGYASLPLAYARAGNELLDLIQTAAARLPISSNELFSMLDEASENTFLCTNTADAAHIQKYLFDGEVDKVGTELKNVVACTSYMLEQKLVEAWSADKATEALRCQKLLVEEEEAEQKRQAETMERKRMKKLRQKEQRLKDLKEADVTVQLPEMVDGATASPGIQVLKAISGPAVCEQEDQQYPRLPAQLQPSDDNGFNREVAISDSGHDTDTGAVCRDQAMSASTHDRLENLPQTSTISGSAIPSKHPSSARHSRHRDPNVSAVSNRSKTWAWKVRTDVEERCPKAELDVDGSREVVSNASENPRLLIGSISVAIEDSDEKALQDLQHLKDCPTPVSLLNNPVVKVMRPVGHDGNGREDTNDGGATSAAKNHSPCSAVTDESGSICCNAELTVDRDVGGTVFSSKEVAFFLSQRWKETMARDHVKLVLCSEN</sequence>
<dbReference type="Proteomes" id="UP001732700">
    <property type="component" value="Chromosome 7A"/>
</dbReference>
<protein>
    <submittedName>
        <fullName evidence="1">Uncharacterized protein</fullName>
    </submittedName>
</protein>
<keyword evidence="2" id="KW-1185">Reference proteome</keyword>
<evidence type="ECO:0000313" key="1">
    <source>
        <dbReference type="EnsemblPlants" id="AVESA.00010b.r2.7AG1217080.2.CDS"/>
    </source>
</evidence>
<proteinExistence type="predicted"/>
<organism evidence="1 2">
    <name type="scientific">Avena sativa</name>
    <name type="common">Oat</name>
    <dbReference type="NCBI Taxonomy" id="4498"/>
    <lineage>
        <taxon>Eukaryota</taxon>
        <taxon>Viridiplantae</taxon>
        <taxon>Streptophyta</taxon>
        <taxon>Embryophyta</taxon>
        <taxon>Tracheophyta</taxon>
        <taxon>Spermatophyta</taxon>
        <taxon>Magnoliopsida</taxon>
        <taxon>Liliopsida</taxon>
        <taxon>Poales</taxon>
        <taxon>Poaceae</taxon>
        <taxon>BOP clade</taxon>
        <taxon>Pooideae</taxon>
        <taxon>Poodae</taxon>
        <taxon>Poeae</taxon>
        <taxon>Poeae Chloroplast Group 1 (Aveneae type)</taxon>
        <taxon>Aveninae</taxon>
        <taxon>Avena</taxon>
    </lineage>
</organism>
<accession>A0ACD5ZMR9</accession>
<reference evidence="1" key="1">
    <citation type="submission" date="2021-05" db="EMBL/GenBank/DDBJ databases">
        <authorList>
            <person name="Scholz U."/>
            <person name="Mascher M."/>
            <person name="Fiebig A."/>
        </authorList>
    </citation>
    <scope>NUCLEOTIDE SEQUENCE [LARGE SCALE GENOMIC DNA]</scope>
</reference>
<reference evidence="1" key="2">
    <citation type="submission" date="2025-09" db="UniProtKB">
        <authorList>
            <consortium name="EnsemblPlants"/>
        </authorList>
    </citation>
    <scope>IDENTIFICATION</scope>
</reference>
<dbReference type="EnsemblPlants" id="AVESA.00010b.r2.7AG1217080.2">
    <property type="protein sequence ID" value="AVESA.00010b.r2.7AG1217080.2.CDS"/>
    <property type="gene ID" value="AVESA.00010b.r2.7AG1217080"/>
</dbReference>